<name>T1ACE6_9ZZZZ</name>
<evidence type="ECO:0000313" key="1">
    <source>
        <dbReference type="EMBL" id="EQD54298.1"/>
    </source>
</evidence>
<proteinExistence type="predicted"/>
<dbReference type="PANTHER" id="PTHR34614:SF2">
    <property type="entry name" value="TRANSPOSASE IS4-LIKE DOMAIN-CONTAINING PROTEIN"/>
    <property type="match status" value="1"/>
</dbReference>
<sequence>HRVTRTVMGVPGVVVVAYNASAERRQAIDYARAKARFLEGAGRIAAAAAAHHRGRPPTVAGTTRRLNALIPDKWVTVFQFHIGPTLDESSSPLNVRVWVDEKAEKKKQCGFGRTAIFTDRSKWSDEKIARTYFARSGMEEDYHILKDVLLFPVMPIFHRLDKRIRVHTFLCVMGLLLYRYVQLKLERAQKVRTPIGELVAQLKRIRLGVVTLDDGKSVKAKLERMGREETRLVKALGLESLVPS</sequence>
<comment type="caution">
    <text evidence="1">The sequence shown here is derived from an EMBL/GenBank/DDBJ whole genome shotgun (WGS) entry which is preliminary data.</text>
</comment>
<dbReference type="PANTHER" id="PTHR34614">
    <property type="match status" value="1"/>
</dbReference>
<reference evidence="1" key="2">
    <citation type="journal article" date="2014" name="ISME J.">
        <title>Microbial stratification in low pH oxic and suboxic macroscopic growths along an acid mine drainage.</title>
        <authorList>
            <person name="Mendez-Garcia C."/>
            <person name="Mesa V."/>
            <person name="Sprenger R.R."/>
            <person name="Richter M."/>
            <person name="Diez M.S."/>
            <person name="Solano J."/>
            <person name="Bargiela R."/>
            <person name="Golyshina O.V."/>
            <person name="Manteca A."/>
            <person name="Ramos J.L."/>
            <person name="Gallego J.R."/>
            <person name="Llorente I."/>
            <person name="Martins Dos Santos V.A."/>
            <person name="Jensen O.N."/>
            <person name="Pelaez A.I."/>
            <person name="Sanchez J."/>
            <person name="Ferrer M."/>
        </authorList>
    </citation>
    <scope>NUCLEOTIDE SEQUENCE</scope>
</reference>
<gene>
    <name evidence="1" type="ORF">B1B_09756</name>
</gene>
<accession>T1ACE6</accession>
<dbReference type="EMBL" id="AUZY01006453">
    <property type="protein sequence ID" value="EQD54298.1"/>
    <property type="molecule type" value="Genomic_DNA"/>
</dbReference>
<protein>
    <submittedName>
        <fullName evidence="1">Transposase IS4 family protein</fullName>
    </submittedName>
</protein>
<dbReference type="AlphaFoldDB" id="T1ACE6"/>
<reference evidence="1" key="1">
    <citation type="submission" date="2013-08" db="EMBL/GenBank/DDBJ databases">
        <authorList>
            <person name="Mendez C."/>
            <person name="Richter M."/>
            <person name="Ferrer M."/>
            <person name="Sanchez J."/>
        </authorList>
    </citation>
    <scope>NUCLEOTIDE SEQUENCE</scope>
</reference>
<feature type="non-terminal residue" evidence="1">
    <location>
        <position position="1"/>
    </location>
</feature>
<organism evidence="1">
    <name type="scientific">mine drainage metagenome</name>
    <dbReference type="NCBI Taxonomy" id="410659"/>
    <lineage>
        <taxon>unclassified sequences</taxon>
        <taxon>metagenomes</taxon>
        <taxon>ecological metagenomes</taxon>
    </lineage>
</organism>